<gene>
    <name evidence="8" type="ORF">HUK38_12230</name>
</gene>
<dbReference type="GO" id="GO:0097347">
    <property type="term" value="C:TAM protein secretion complex"/>
    <property type="evidence" value="ECO:0007669"/>
    <property type="project" value="TreeGrafter"/>
</dbReference>
<evidence type="ECO:0000313" key="9">
    <source>
        <dbReference type="Proteomes" id="UP000548632"/>
    </source>
</evidence>
<accession>A0A839HET6</accession>
<dbReference type="GO" id="GO:0005886">
    <property type="term" value="C:plasma membrane"/>
    <property type="evidence" value="ECO:0007669"/>
    <property type="project" value="InterPro"/>
</dbReference>
<dbReference type="RefSeq" id="WP_182584609.1">
    <property type="nucleotide sequence ID" value="NZ_JABVCQ010000031.1"/>
</dbReference>
<feature type="region of interest" description="Disordered" evidence="5">
    <location>
        <begin position="127"/>
        <end position="157"/>
    </location>
</feature>
<reference evidence="8 9" key="1">
    <citation type="journal article" date="2020" name="Arch. Microbiol.">
        <title>The genome sequence of the giant phototrophic gammaproteobacterium Thiospirillum jenense gives insight into its physiological properties and phylogenetic relationships.</title>
        <authorList>
            <person name="Imhoff J.F."/>
            <person name="Meyer T.E."/>
            <person name="Kyndt J.A."/>
        </authorList>
    </citation>
    <scope>NUCLEOTIDE SEQUENCE [LARGE SCALE GENOMIC DNA]</scope>
    <source>
        <strain evidence="8 9">DSM 216</strain>
    </source>
</reference>
<evidence type="ECO:0000256" key="1">
    <source>
        <dbReference type="ARBA" id="ARBA00004167"/>
    </source>
</evidence>
<dbReference type="PANTHER" id="PTHR36985:SF1">
    <property type="entry name" value="TRANSLOCATION AND ASSEMBLY MODULE SUBUNIT TAMB"/>
    <property type="match status" value="1"/>
</dbReference>
<comment type="subcellular location">
    <subcellularLocation>
        <location evidence="1">Membrane</location>
        <topology evidence="1">Single-pass membrane protein</topology>
    </subcellularLocation>
</comment>
<organism evidence="8 9">
    <name type="scientific">Thiospirillum jenense</name>
    <dbReference type="NCBI Taxonomy" id="1653858"/>
    <lineage>
        <taxon>Bacteria</taxon>
        <taxon>Pseudomonadati</taxon>
        <taxon>Pseudomonadota</taxon>
        <taxon>Gammaproteobacteria</taxon>
        <taxon>Chromatiales</taxon>
        <taxon>Chromatiaceae</taxon>
        <taxon>Thiospirillum</taxon>
    </lineage>
</organism>
<evidence type="ECO:0000259" key="7">
    <source>
        <dbReference type="Pfam" id="PF04357"/>
    </source>
</evidence>
<feature type="compositionally biased region" description="Pro residues" evidence="5">
    <location>
        <begin position="136"/>
        <end position="150"/>
    </location>
</feature>
<evidence type="ECO:0000313" key="8">
    <source>
        <dbReference type="EMBL" id="MBB1126984.1"/>
    </source>
</evidence>
<evidence type="ECO:0000256" key="3">
    <source>
        <dbReference type="ARBA" id="ARBA00022989"/>
    </source>
</evidence>
<feature type="region of interest" description="Disordered" evidence="5">
    <location>
        <begin position="1"/>
        <end position="21"/>
    </location>
</feature>
<keyword evidence="9" id="KW-1185">Reference proteome</keyword>
<protein>
    <submittedName>
        <fullName evidence="8">Translocation/assembly module TamB domain-containing protein</fullName>
    </submittedName>
</protein>
<evidence type="ECO:0000256" key="5">
    <source>
        <dbReference type="SAM" id="MobiDB-lite"/>
    </source>
</evidence>
<dbReference type="InterPro" id="IPR007452">
    <property type="entry name" value="TamB_C"/>
</dbReference>
<keyword evidence="3 6" id="KW-1133">Transmembrane helix</keyword>
<keyword evidence="4 6" id="KW-0472">Membrane</keyword>
<dbReference type="Pfam" id="PF04357">
    <property type="entry name" value="TamB"/>
    <property type="match status" value="1"/>
</dbReference>
<dbReference type="GO" id="GO:0009306">
    <property type="term" value="P:protein secretion"/>
    <property type="evidence" value="ECO:0007669"/>
    <property type="project" value="InterPro"/>
</dbReference>
<evidence type="ECO:0000256" key="4">
    <source>
        <dbReference type="ARBA" id="ARBA00023136"/>
    </source>
</evidence>
<name>A0A839HET6_9GAMM</name>
<feature type="domain" description="Translocation and assembly module TamB C-terminal" evidence="7">
    <location>
        <begin position="1075"/>
        <end position="1306"/>
    </location>
</feature>
<feature type="transmembrane region" description="Helical" evidence="6">
    <location>
        <begin position="32"/>
        <end position="52"/>
    </location>
</feature>
<dbReference type="PANTHER" id="PTHR36985">
    <property type="entry name" value="TRANSLOCATION AND ASSEMBLY MODULE SUBUNIT TAMB"/>
    <property type="match status" value="1"/>
</dbReference>
<comment type="caution">
    <text evidence="8">The sequence shown here is derived from an EMBL/GenBank/DDBJ whole genome shotgun (WGS) entry which is preliminary data.</text>
</comment>
<feature type="compositionally biased region" description="Low complexity" evidence="5">
    <location>
        <begin position="1"/>
        <end position="15"/>
    </location>
</feature>
<keyword evidence="2 6" id="KW-0812">Transmembrane</keyword>
<dbReference type="Proteomes" id="UP000548632">
    <property type="component" value="Unassembled WGS sequence"/>
</dbReference>
<evidence type="ECO:0000256" key="2">
    <source>
        <dbReference type="ARBA" id="ARBA00022692"/>
    </source>
</evidence>
<sequence>MQDADLTTTANDPAPTAAPPVAPRRRRRWWRWLITTPLVLLLITLLLVGWVLTTTSGLRATVQLAHHLAPQQLQIQHVSGRLLDLPGVDPTGVTLDGLRLDVPGVVQLTLGHAQLRWTPQVLFNQQPPLFDKGNSSPPPFDKGNSSPPPFDKGGTGGISAADNGWLSRISAKLLIHQLILRDGQLTLPPSASDTEPFTMPPMLAALDVTVEQAQLTRVQIKLPPSAPAAPPEVIAIQQVTLAAALAAGQLQITQLDFAVAQPSAARVVTGKLNGRGWLLEAAPRWDATLTVAQLDVPPFTLHGQVRSLGTVDQAQLRGQITSVTQSPTAGAASPVPELPPLTAQLDVTWRDQTLDIHALELTAAGKSAGSSTGEEKIPPMHCAVQGQLGFKGGAQAVQLTAEWQALRWPLVGTADWQSPSGQLTLNGSLAGSLRYNLLGELQGKSVPPLRLVATGEYERERLRFADLTINGLGGQVTGKGVVSLTPKLIWDVALAATDINPSWYAPALVGQVALKAESQGNLTDGFSFQVKTDTAFSGYPAATLHVAGKGDANGLQLRTAALETLGGRVDGDGQITWAPQLKWTTALTMTDLDPGKFAPEWPGRLSGQITASSQPTAAGVTELLATLREVGGQLRGYPVQLAGQVRQLGSLIELREVQLNSGVNQLRASGTVNGTALALELDLNAKQLRELLPAASGQLQLSGQVTGADWQRARVAFDVSGRELVYDGQRVGQLNGKIAAGLAPTEPLSAQFTANQLALNGQKIERLQLDASGSVAKHQLALAVKLPTVQAQLTAAGEYATATGEYRGAVQSLRLTSQDAGSWQLQRPSAVQFIKGLIALENFCLREDKTRSDVCVTVKQPQADQFSFQLDSGRLALSYLKPWLPPALELTGAAQTKAKFTLRGGVLTGEASLNLPQAVAQVVAGDGKERLDFSTSQLTVRSDAKQLTAQVRLPVATVGTVRGEVRLPNVRLDGKADLTKQPLAGRVQLEGVDLRRVARYVPQVEQLRGQITADVTLGGTLGAPLPRGEVNLKQASFKLPGAGLSVTEFGLDLTSPSPQQLALAGQATIGGQPVKLTGTGRQSTSGWALDYRVTGSKLKLLDSKEYFARLSLDLNGAISAAGGKLSGQVRIPEARIQPRTLPAGTVSPAADVTVVKSKQRSGEKSAAGGFPFEVDVALVLGDAVNIEAFGLRGRLAGQLRVVKAATKGVVGDGQLEIVDGSYRLSSQLGVMAALGRPLTIDQGLLVFANTPLDDPGLVLSAQREGGDVTAGVRVLGTLRQPKLAFFSESDPNLTQAEITSYLITGIPPKRGAAAEDQTLSVGTYVAPKLFLEYENSLGDQADKVKLRYDYSKRVEIQTETGESQGADVFFKFEN</sequence>
<dbReference type="EMBL" id="JABVCQ010000031">
    <property type="protein sequence ID" value="MBB1126984.1"/>
    <property type="molecule type" value="Genomic_DNA"/>
</dbReference>
<proteinExistence type="predicted"/>
<evidence type="ECO:0000256" key="6">
    <source>
        <dbReference type="SAM" id="Phobius"/>
    </source>
</evidence>